<dbReference type="Proteomes" id="UP000000644">
    <property type="component" value="Plasmid pPNAP02"/>
</dbReference>
<dbReference type="Pfam" id="PF13663">
    <property type="entry name" value="DUF4148"/>
    <property type="match status" value="1"/>
</dbReference>
<sequence>MSIRKIIVALTLAGAALPAAFANSAVTSVGNTRDADYPASTLYSASTKTRAEVMQELQAFRSNPVTADGGKIVNTERGFAPAQHSYAFEGGALVHTDKLAHDTAKPSLVMTDADKRLQRELYRR</sequence>
<dbReference type="HOGENOM" id="CLU_2001789_0_0_4"/>
<keyword evidence="1" id="KW-0732">Signal</keyword>
<reference evidence="3" key="1">
    <citation type="journal article" date="2009" name="Environ. Microbiol.">
        <title>The genome of Polaromonas naphthalenivorans strain CJ2, isolated from coal tar-contaminated sediment, reveals physiological and metabolic versatility and evolution through extensive horizontal gene transfer.</title>
        <authorList>
            <person name="Yagi J.M."/>
            <person name="Sims D."/>
            <person name="Brettin T."/>
            <person name="Bruce D."/>
            <person name="Madsen E.L."/>
        </authorList>
    </citation>
    <scope>NUCLEOTIDE SEQUENCE [LARGE SCALE GENOMIC DNA]</scope>
    <source>
        <strain evidence="3">CJ2</strain>
        <plasmid evidence="3">Plasmid pPNAP02</plasmid>
    </source>
</reference>
<dbReference type="InterPro" id="IPR025421">
    <property type="entry name" value="DUF4148"/>
</dbReference>
<proteinExistence type="predicted"/>
<dbReference type="RefSeq" id="WP_011798134.1">
    <property type="nucleotide sequence ID" value="NC_008758.1"/>
</dbReference>
<evidence type="ECO:0008006" key="4">
    <source>
        <dbReference type="Google" id="ProtNLM"/>
    </source>
</evidence>
<feature type="signal peptide" evidence="1">
    <location>
        <begin position="1"/>
        <end position="24"/>
    </location>
</feature>
<keyword evidence="2" id="KW-0614">Plasmid</keyword>
<geneLocation type="plasmid" evidence="2 3">
    <name>pPNAP02</name>
</geneLocation>
<feature type="chain" id="PRO_5002639340" description="DUF4148 domain-containing protein" evidence="1">
    <location>
        <begin position="25"/>
        <end position="124"/>
    </location>
</feature>
<gene>
    <name evidence="2" type="ordered locus">Pnap_4559</name>
</gene>
<evidence type="ECO:0000256" key="1">
    <source>
        <dbReference type="SAM" id="SignalP"/>
    </source>
</evidence>
<dbReference type="AlphaFoldDB" id="A1VW03"/>
<protein>
    <recommendedName>
        <fullName evidence="4">DUF4148 domain-containing protein</fullName>
    </recommendedName>
</protein>
<name>A1VW03_POLNA</name>
<dbReference type="KEGG" id="pna:Pnap_4559"/>
<evidence type="ECO:0000313" key="3">
    <source>
        <dbReference type="Proteomes" id="UP000000644"/>
    </source>
</evidence>
<organism evidence="2 3">
    <name type="scientific">Polaromonas naphthalenivorans (strain CJ2)</name>
    <dbReference type="NCBI Taxonomy" id="365044"/>
    <lineage>
        <taxon>Bacteria</taxon>
        <taxon>Pseudomonadati</taxon>
        <taxon>Pseudomonadota</taxon>
        <taxon>Betaproteobacteria</taxon>
        <taxon>Burkholderiales</taxon>
        <taxon>Comamonadaceae</taxon>
        <taxon>Polaromonas</taxon>
    </lineage>
</organism>
<dbReference type="OrthoDB" id="9180295at2"/>
<dbReference type="EMBL" id="CP000531">
    <property type="protein sequence ID" value="ABM39831.1"/>
    <property type="molecule type" value="Genomic_DNA"/>
</dbReference>
<accession>A1VW03</accession>
<evidence type="ECO:0000313" key="2">
    <source>
        <dbReference type="EMBL" id="ABM39831.1"/>
    </source>
</evidence>
<keyword evidence="3" id="KW-1185">Reference proteome</keyword>